<protein>
    <submittedName>
        <fullName evidence="1">Uncharacterized protein</fullName>
    </submittedName>
</protein>
<sequence length="102" mass="11326">MARHERAGVGYVVAKPNVLPAKTSLSHQPHQKASQAVVCTHTHTHTHTQMHTEIFMHANYTIVFATNACHILSRIQILSWMHSDSLEIHTLADTHQAGCAVN</sequence>
<proteinExistence type="predicted"/>
<gene>
    <name evidence="1" type="ORF">AMECASPLE_008080</name>
</gene>
<keyword evidence="2" id="KW-1185">Reference proteome</keyword>
<comment type="caution">
    <text evidence="1">The sequence shown here is derived from an EMBL/GenBank/DDBJ whole genome shotgun (WGS) entry which is preliminary data.</text>
</comment>
<dbReference type="Proteomes" id="UP001469553">
    <property type="component" value="Unassembled WGS sequence"/>
</dbReference>
<evidence type="ECO:0000313" key="1">
    <source>
        <dbReference type="EMBL" id="MEQ2314045.1"/>
    </source>
</evidence>
<organism evidence="1 2">
    <name type="scientific">Ameca splendens</name>
    <dbReference type="NCBI Taxonomy" id="208324"/>
    <lineage>
        <taxon>Eukaryota</taxon>
        <taxon>Metazoa</taxon>
        <taxon>Chordata</taxon>
        <taxon>Craniata</taxon>
        <taxon>Vertebrata</taxon>
        <taxon>Euteleostomi</taxon>
        <taxon>Actinopterygii</taxon>
        <taxon>Neopterygii</taxon>
        <taxon>Teleostei</taxon>
        <taxon>Neoteleostei</taxon>
        <taxon>Acanthomorphata</taxon>
        <taxon>Ovalentaria</taxon>
        <taxon>Atherinomorphae</taxon>
        <taxon>Cyprinodontiformes</taxon>
        <taxon>Goodeidae</taxon>
        <taxon>Ameca</taxon>
    </lineage>
</organism>
<dbReference type="EMBL" id="JAHRIP010085061">
    <property type="protein sequence ID" value="MEQ2314045.1"/>
    <property type="molecule type" value="Genomic_DNA"/>
</dbReference>
<accession>A0ABV1A8A6</accession>
<evidence type="ECO:0000313" key="2">
    <source>
        <dbReference type="Proteomes" id="UP001469553"/>
    </source>
</evidence>
<name>A0ABV1A8A6_9TELE</name>
<reference evidence="1 2" key="1">
    <citation type="submission" date="2021-06" db="EMBL/GenBank/DDBJ databases">
        <authorList>
            <person name="Palmer J.M."/>
        </authorList>
    </citation>
    <scope>NUCLEOTIDE SEQUENCE [LARGE SCALE GENOMIC DNA]</scope>
    <source>
        <strain evidence="1 2">AS_MEX2019</strain>
        <tissue evidence="1">Muscle</tissue>
    </source>
</reference>